<gene>
    <name evidence="3" type="ORF">EC973_008063</name>
</gene>
<dbReference type="PANTHER" id="PTHR12246">
    <property type="entry name" value="PALMITOYLTRANSFERASE ZDHHC16"/>
    <property type="match status" value="1"/>
</dbReference>
<dbReference type="Proteomes" id="UP000605846">
    <property type="component" value="Unassembled WGS sequence"/>
</dbReference>
<dbReference type="GO" id="GO:0016409">
    <property type="term" value="F:palmitoyltransferase activity"/>
    <property type="evidence" value="ECO:0007669"/>
    <property type="project" value="InterPro"/>
</dbReference>
<evidence type="ECO:0008006" key="5">
    <source>
        <dbReference type="Google" id="ProtNLM"/>
    </source>
</evidence>
<evidence type="ECO:0000313" key="3">
    <source>
        <dbReference type="EMBL" id="KAF7727100.1"/>
    </source>
</evidence>
<protein>
    <recommendedName>
        <fullName evidence="5">Protein S-acyltransferase</fullName>
    </recommendedName>
</protein>
<proteinExistence type="predicted"/>
<sequence>MGVALGALCVWHYYLILTAQTTVEFYNNYYERGVCRSQGEDKLFVNMYNFGFRENLRQFFNIGDMYPWYTVLYPVPIPPKGNGRVYDKCEEFYQLSHARQQDQMRAQREVQDLDDMKDI</sequence>
<accession>A0A8H7EQ32</accession>
<dbReference type="EMBL" id="JABAYA010000065">
    <property type="protein sequence ID" value="KAF7727100.1"/>
    <property type="molecule type" value="Genomic_DNA"/>
</dbReference>
<feature type="region of interest" description="Disordered" evidence="1">
    <location>
        <begin position="99"/>
        <end position="119"/>
    </location>
</feature>
<evidence type="ECO:0000313" key="4">
    <source>
        <dbReference type="Proteomes" id="UP000605846"/>
    </source>
</evidence>
<name>A0A8H7EQ32_9FUNG</name>
<evidence type="ECO:0000256" key="1">
    <source>
        <dbReference type="SAM" id="MobiDB-lite"/>
    </source>
</evidence>
<feature type="chain" id="PRO_5034303556" description="Protein S-acyltransferase" evidence="2">
    <location>
        <begin position="22"/>
        <end position="119"/>
    </location>
</feature>
<evidence type="ECO:0000256" key="2">
    <source>
        <dbReference type="SAM" id="SignalP"/>
    </source>
</evidence>
<keyword evidence="2" id="KW-0732">Signal</keyword>
<dbReference type="OrthoDB" id="9909019at2759"/>
<feature type="signal peptide" evidence="2">
    <location>
        <begin position="1"/>
        <end position="21"/>
    </location>
</feature>
<reference evidence="3" key="1">
    <citation type="submission" date="2020-01" db="EMBL/GenBank/DDBJ databases">
        <title>Genome Sequencing of Three Apophysomyces-Like Fungal Strains Confirms a Novel Fungal Genus in the Mucoromycota with divergent Burkholderia-like Endosymbiotic Bacteria.</title>
        <authorList>
            <person name="Stajich J.E."/>
            <person name="Macias A.M."/>
            <person name="Carter-House D."/>
            <person name="Lovett B."/>
            <person name="Kasson L.R."/>
            <person name="Berry K."/>
            <person name="Grigoriev I."/>
            <person name="Chang Y."/>
            <person name="Spatafora J."/>
            <person name="Kasson M.T."/>
        </authorList>
    </citation>
    <scope>NUCLEOTIDE SEQUENCE</scope>
    <source>
        <strain evidence="3">NRRL A-21654</strain>
    </source>
</reference>
<dbReference type="InterPro" id="IPR039859">
    <property type="entry name" value="PFA4/ZDH16/20/ERF2-like"/>
</dbReference>
<comment type="caution">
    <text evidence="3">The sequence shown here is derived from an EMBL/GenBank/DDBJ whole genome shotgun (WGS) entry which is preliminary data.</text>
</comment>
<organism evidence="3 4">
    <name type="scientific">Apophysomyces ossiformis</name>
    <dbReference type="NCBI Taxonomy" id="679940"/>
    <lineage>
        <taxon>Eukaryota</taxon>
        <taxon>Fungi</taxon>
        <taxon>Fungi incertae sedis</taxon>
        <taxon>Mucoromycota</taxon>
        <taxon>Mucoromycotina</taxon>
        <taxon>Mucoromycetes</taxon>
        <taxon>Mucorales</taxon>
        <taxon>Mucorineae</taxon>
        <taxon>Mucoraceae</taxon>
        <taxon>Apophysomyces</taxon>
    </lineage>
</organism>
<dbReference type="AlphaFoldDB" id="A0A8H7EQ32"/>
<keyword evidence="4" id="KW-1185">Reference proteome</keyword>